<protein>
    <submittedName>
        <fullName evidence="2">Uncharacterized protein</fullName>
    </submittedName>
</protein>
<gene>
    <name evidence="2" type="ORF">C4D60_Mb10t13600</name>
</gene>
<keyword evidence="3" id="KW-1185">Reference proteome</keyword>
<proteinExistence type="predicted"/>
<dbReference type="AlphaFoldDB" id="A0A4S8IZB5"/>
<sequence length="119" mass="13409">MRSASSLLPPFIPFESAPNLSNSPSPPTPTTFQSWGNWALPLRDWIRRMRLVCASSSRPTEAVIGKGAGFRAWPCWRWSNPSWRSAERGRDRRQSESREPSLMYEELEASLSVGGGQED</sequence>
<reference evidence="2 3" key="1">
    <citation type="journal article" date="2019" name="Nat. Plants">
        <title>Genome sequencing of Musa balbisiana reveals subgenome evolution and function divergence in polyploid bananas.</title>
        <authorList>
            <person name="Yao X."/>
        </authorList>
    </citation>
    <scope>NUCLEOTIDE SEQUENCE [LARGE SCALE GENOMIC DNA]</scope>
    <source>
        <strain evidence="3">cv. DH-PKW</strain>
        <tissue evidence="2">Leaves</tissue>
    </source>
</reference>
<dbReference type="Proteomes" id="UP000317650">
    <property type="component" value="Chromosome 10"/>
</dbReference>
<feature type="region of interest" description="Disordered" evidence="1">
    <location>
        <begin position="83"/>
        <end position="119"/>
    </location>
</feature>
<evidence type="ECO:0000313" key="2">
    <source>
        <dbReference type="EMBL" id="THU53362.1"/>
    </source>
</evidence>
<feature type="region of interest" description="Disordered" evidence="1">
    <location>
        <begin position="1"/>
        <end position="35"/>
    </location>
</feature>
<feature type="compositionally biased region" description="Basic and acidic residues" evidence="1">
    <location>
        <begin position="85"/>
        <end position="99"/>
    </location>
</feature>
<organism evidence="2 3">
    <name type="scientific">Musa balbisiana</name>
    <name type="common">Banana</name>
    <dbReference type="NCBI Taxonomy" id="52838"/>
    <lineage>
        <taxon>Eukaryota</taxon>
        <taxon>Viridiplantae</taxon>
        <taxon>Streptophyta</taxon>
        <taxon>Embryophyta</taxon>
        <taxon>Tracheophyta</taxon>
        <taxon>Spermatophyta</taxon>
        <taxon>Magnoliopsida</taxon>
        <taxon>Liliopsida</taxon>
        <taxon>Zingiberales</taxon>
        <taxon>Musaceae</taxon>
        <taxon>Musa</taxon>
    </lineage>
</organism>
<evidence type="ECO:0000313" key="3">
    <source>
        <dbReference type="Proteomes" id="UP000317650"/>
    </source>
</evidence>
<accession>A0A4S8IZB5</accession>
<comment type="caution">
    <text evidence="2">The sequence shown here is derived from an EMBL/GenBank/DDBJ whole genome shotgun (WGS) entry which is preliminary data.</text>
</comment>
<dbReference type="EMBL" id="PYDT01000008">
    <property type="protein sequence ID" value="THU53362.1"/>
    <property type="molecule type" value="Genomic_DNA"/>
</dbReference>
<evidence type="ECO:0000256" key="1">
    <source>
        <dbReference type="SAM" id="MobiDB-lite"/>
    </source>
</evidence>
<name>A0A4S8IZB5_MUSBA</name>